<dbReference type="SMART" id="SM00829">
    <property type="entry name" value="PKS_ER"/>
    <property type="match status" value="1"/>
</dbReference>
<dbReference type="Gene3D" id="3.90.180.10">
    <property type="entry name" value="Medium-chain alcohol dehydrogenases, catalytic domain"/>
    <property type="match status" value="1"/>
</dbReference>
<dbReference type="InterPro" id="IPR036291">
    <property type="entry name" value="NAD(P)-bd_dom_sf"/>
</dbReference>
<name>A0ABR3WIY5_9PEZI</name>
<evidence type="ECO:0000259" key="2">
    <source>
        <dbReference type="SMART" id="SM00829"/>
    </source>
</evidence>
<reference evidence="3 4" key="1">
    <citation type="journal article" date="2024" name="IMA Fungus">
        <title>IMA Genome - F19 : A genome assembly and annotation guide to empower mycologists, including annotated draft genome sequences of Ceratocystis pirilliformis, Diaporthe australafricana, Fusarium ophioides, Paecilomyces lecythidis, and Sporothrix stenoceras.</title>
        <authorList>
            <person name="Aylward J."/>
            <person name="Wilson A.M."/>
            <person name="Visagie C.M."/>
            <person name="Spraker J."/>
            <person name="Barnes I."/>
            <person name="Buitendag C."/>
            <person name="Ceriani C."/>
            <person name="Del Mar Angel L."/>
            <person name="du Plessis D."/>
            <person name="Fuchs T."/>
            <person name="Gasser K."/>
            <person name="Kramer D."/>
            <person name="Li W."/>
            <person name="Munsamy K."/>
            <person name="Piso A."/>
            <person name="Price J.L."/>
            <person name="Sonnekus B."/>
            <person name="Thomas C."/>
            <person name="van der Nest A."/>
            <person name="van Dijk A."/>
            <person name="van Heerden A."/>
            <person name="van Vuuren N."/>
            <person name="Yilmaz N."/>
            <person name="Duong T.A."/>
            <person name="van der Merwe N.A."/>
            <person name="Wingfield M.J."/>
            <person name="Wingfield B.D."/>
        </authorList>
    </citation>
    <scope>NUCLEOTIDE SEQUENCE [LARGE SCALE GENOMIC DNA]</scope>
    <source>
        <strain evidence="3 4">CMW 18300</strain>
    </source>
</reference>
<dbReference type="SUPFAM" id="SSF51735">
    <property type="entry name" value="NAD(P)-binding Rossmann-fold domains"/>
    <property type="match status" value="1"/>
</dbReference>
<gene>
    <name evidence="3" type="ORF">Daus18300_008254</name>
</gene>
<dbReference type="InterPro" id="IPR020843">
    <property type="entry name" value="ER"/>
</dbReference>
<dbReference type="PANTHER" id="PTHR43205">
    <property type="entry name" value="PROSTAGLANDIN REDUCTASE"/>
    <property type="match status" value="1"/>
</dbReference>
<proteinExistence type="predicted"/>
<dbReference type="PANTHER" id="PTHR43205:SF7">
    <property type="entry name" value="PROSTAGLANDIN REDUCTASE 1"/>
    <property type="match status" value="1"/>
</dbReference>
<feature type="domain" description="Enoyl reductase (ER)" evidence="2">
    <location>
        <begin position="21"/>
        <end position="347"/>
    </location>
</feature>
<dbReference type="Gene3D" id="3.40.50.720">
    <property type="entry name" value="NAD(P)-binding Rossmann-like Domain"/>
    <property type="match status" value="1"/>
</dbReference>
<keyword evidence="4" id="KW-1185">Reference proteome</keyword>
<accession>A0ABR3WIY5</accession>
<protein>
    <submittedName>
        <fullName evidence="3">Secondary metabolism biosynthetic enzyme</fullName>
    </submittedName>
</protein>
<evidence type="ECO:0000313" key="3">
    <source>
        <dbReference type="EMBL" id="KAL1862924.1"/>
    </source>
</evidence>
<dbReference type="EMBL" id="JAWRVE010000076">
    <property type="protein sequence ID" value="KAL1862924.1"/>
    <property type="molecule type" value="Genomic_DNA"/>
</dbReference>
<keyword evidence="1" id="KW-0560">Oxidoreductase</keyword>
<dbReference type="InterPro" id="IPR041694">
    <property type="entry name" value="ADH_N_2"/>
</dbReference>
<organism evidence="3 4">
    <name type="scientific">Diaporthe australafricana</name>
    <dbReference type="NCBI Taxonomy" id="127596"/>
    <lineage>
        <taxon>Eukaryota</taxon>
        <taxon>Fungi</taxon>
        <taxon>Dikarya</taxon>
        <taxon>Ascomycota</taxon>
        <taxon>Pezizomycotina</taxon>
        <taxon>Sordariomycetes</taxon>
        <taxon>Sordariomycetidae</taxon>
        <taxon>Diaporthales</taxon>
        <taxon>Diaporthaceae</taxon>
        <taxon>Diaporthe</taxon>
    </lineage>
</organism>
<dbReference type="InterPro" id="IPR011032">
    <property type="entry name" value="GroES-like_sf"/>
</dbReference>
<dbReference type="Pfam" id="PF16884">
    <property type="entry name" value="ADH_N_2"/>
    <property type="match status" value="1"/>
</dbReference>
<evidence type="ECO:0000313" key="4">
    <source>
        <dbReference type="Proteomes" id="UP001583177"/>
    </source>
</evidence>
<dbReference type="InterPro" id="IPR013149">
    <property type="entry name" value="ADH-like_C"/>
</dbReference>
<dbReference type="InterPro" id="IPR045010">
    <property type="entry name" value="MDR_fam"/>
</dbReference>
<evidence type="ECO:0000256" key="1">
    <source>
        <dbReference type="ARBA" id="ARBA00023002"/>
    </source>
</evidence>
<dbReference type="SUPFAM" id="SSF50129">
    <property type="entry name" value="GroES-like"/>
    <property type="match status" value="2"/>
</dbReference>
<dbReference type="Pfam" id="PF00107">
    <property type="entry name" value="ADH_zinc_N"/>
    <property type="match status" value="1"/>
</dbReference>
<comment type="caution">
    <text evidence="3">The sequence shown here is derived from an EMBL/GenBank/DDBJ whole genome shotgun (WGS) entry which is preliminary data.</text>
</comment>
<dbReference type="CDD" id="cd05288">
    <property type="entry name" value="PGDH"/>
    <property type="match status" value="1"/>
</dbReference>
<sequence>MSTPNKTFVFKKVPQGFPVPGQDLVTEDRPIDLNAVPQGGLVIQNFVTSLDPYMRSRMRDASIKSYTPAYDLGGAVTSSCIAKVLKSDSPDFKEGDLVSAFVNIAEYAHVPKELIAGKRVFKLHNPHNLDLALFVGHLGMPGLTAYSSLYKIGKPKKGETIFISSAAGAVGQVVGQIAKHEGLTVIGSVGSDEKLEYITKELGFDAGTNYKKESTADALKRLAPNGIDIYYENVGGDVLEGALDAMNTHGRVVACGMISQYNVKDASDRFGVKNLMYIVTKRITMQGFVVSDAEFGPAYGQEHQQKVQSWLADGSFKAKLHVTDGIDNAGEGFLGLLEGKNFGKAVVKIADY</sequence>
<dbReference type="Proteomes" id="UP001583177">
    <property type="component" value="Unassembled WGS sequence"/>
</dbReference>